<evidence type="ECO:0000313" key="7">
    <source>
        <dbReference type="EMBL" id="OQB40861.1"/>
    </source>
</evidence>
<keyword evidence="5" id="KW-0812">Transmembrane</keyword>
<evidence type="ECO:0000256" key="5">
    <source>
        <dbReference type="SAM" id="Phobius"/>
    </source>
</evidence>
<evidence type="ECO:0000256" key="4">
    <source>
        <dbReference type="ARBA" id="ARBA00022807"/>
    </source>
</evidence>
<keyword evidence="2" id="KW-0645">Protease</keyword>
<dbReference type="Pfam" id="PF00877">
    <property type="entry name" value="NLPC_P60"/>
    <property type="match status" value="1"/>
</dbReference>
<dbReference type="GO" id="GO:0008234">
    <property type="term" value="F:cysteine-type peptidase activity"/>
    <property type="evidence" value="ECO:0007669"/>
    <property type="project" value="UniProtKB-KW"/>
</dbReference>
<reference evidence="7" key="1">
    <citation type="submission" date="2017-02" db="EMBL/GenBank/DDBJ databases">
        <title>Delving into the versatile metabolic prowess of the omnipresent phylum Bacteroidetes.</title>
        <authorList>
            <person name="Nobu M.K."/>
            <person name="Mei R."/>
            <person name="Narihiro T."/>
            <person name="Kuroda K."/>
            <person name="Liu W.-T."/>
        </authorList>
    </citation>
    <scope>NUCLEOTIDE SEQUENCE</scope>
    <source>
        <strain evidence="7">ADurb.Bin160</strain>
    </source>
</reference>
<keyword evidence="5" id="KW-1133">Transmembrane helix</keyword>
<dbReference type="Proteomes" id="UP000485621">
    <property type="component" value="Unassembled WGS sequence"/>
</dbReference>
<dbReference type="GO" id="GO:0006508">
    <property type="term" value="P:proteolysis"/>
    <property type="evidence" value="ECO:0007669"/>
    <property type="project" value="UniProtKB-KW"/>
</dbReference>
<dbReference type="SUPFAM" id="SSF54001">
    <property type="entry name" value="Cysteine proteinases"/>
    <property type="match status" value="1"/>
</dbReference>
<organism evidence="7">
    <name type="scientific">candidate division CPR1 bacterium ADurb.Bin160</name>
    <dbReference type="NCBI Taxonomy" id="1852826"/>
    <lineage>
        <taxon>Bacteria</taxon>
        <taxon>candidate division CPR1</taxon>
    </lineage>
</organism>
<protein>
    <recommendedName>
        <fullName evidence="6">NlpC/P60 domain-containing protein</fullName>
    </recommendedName>
</protein>
<evidence type="ECO:0000256" key="2">
    <source>
        <dbReference type="ARBA" id="ARBA00022670"/>
    </source>
</evidence>
<dbReference type="InterPro" id="IPR038765">
    <property type="entry name" value="Papain-like_cys_pep_sf"/>
</dbReference>
<evidence type="ECO:0000256" key="3">
    <source>
        <dbReference type="ARBA" id="ARBA00022801"/>
    </source>
</evidence>
<proteinExistence type="inferred from homology"/>
<sequence length="261" mass="30204">MKQEMIKNKIEQTPEQLKENLEGLINDETLQALADVLKITLKDKFIYAIKHPITIFTGRFFLALVIIIISCLASIKIYTMQPKEIIQPITAEDFSDAETFKKLQESYKNYLTLSKKQRLIAWIVKFSNVTYKLDGNPKYDQYDCVGAFAYYMWGFGSNVRHETVTNMVKRLENLVSNGSCKKRKNITQVVPGDIVIIQTERNRPSHVGVVYDVRNNFMQIMDVSVKANGMDIYDKSFNDYMINAVYETSFSFWIGDLLKQI</sequence>
<dbReference type="InterPro" id="IPR000064">
    <property type="entry name" value="NLP_P60_dom"/>
</dbReference>
<comment type="similarity">
    <text evidence="1">Belongs to the peptidase C40 family.</text>
</comment>
<comment type="caution">
    <text evidence="7">The sequence shown here is derived from an EMBL/GenBank/DDBJ whole genome shotgun (WGS) entry which is preliminary data.</text>
</comment>
<feature type="domain" description="NlpC/P60" evidence="6">
    <location>
        <begin position="130"/>
        <end position="221"/>
    </location>
</feature>
<keyword evidence="5" id="KW-0472">Membrane</keyword>
<keyword evidence="4" id="KW-0788">Thiol protease</keyword>
<evidence type="ECO:0000256" key="1">
    <source>
        <dbReference type="ARBA" id="ARBA00007074"/>
    </source>
</evidence>
<dbReference type="EMBL" id="MWDB01000030">
    <property type="protein sequence ID" value="OQB40861.1"/>
    <property type="molecule type" value="Genomic_DNA"/>
</dbReference>
<evidence type="ECO:0000259" key="6">
    <source>
        <dbReference type="Pfam" id="PF00877"/>
    </source>
</evidence>
<accession>A0A1V5ZKY5</accession>
<dbReference type="AlphaFoldDB" id="A0A1V5ZKY5"/>
<dbReference type="Gene3D" id="3.90.1720.10">
    <property type="entry name" value="endopeptidase domain like (from Nostoc punctiforme)"/>
    <property type="match status" value="1"/>
</dbReference>
<gene>
    <name evidence="7" type="ORF">BWY04_01180</name>
</gene>
<name>A0A1V5ZKY5_9BACT</name>
<keyword evidence="3" id="KW-0378">Hydrolase</keyword>
<feature type="transmembrane region" description="Helical" evidence="5">
    <location>
        <begin position="60"/>
        <end position="78"/>
    </location>
</feature>